<dbReference type="GO" id="GO:0005886">
    <property type="term" value="C:plasma membrane"/>
    <property type="evidence" value="ECO:0007669"/>
    <property type="project" value="TreeGrafter"/>
</dbReference>
<name>A0A3Q0SHQ2_AMPCI</name>
<feature type="transmembrane region" description="Helical" evidence="5">
    <location>
        <begin position="28"/>
        <end position="50"/>
    </location>
</feature>
<evidence type="ECO:0000256" key="3">
    <source>
        <dbReference type="ARBA" id="ARBA00022989"/>
    </source>
</evidence>
<comment type="subcellular location">
    <subcellularLocation>
        <location evidence="1">Membrane</location>
        <topology evidence="1">Multi-pass membrane protein</topology>
    </subcellularLocation>
</comment>
<evidence type="ECO:0000256" key="1">
    <source>
        <dbReference type="ARBA" id="ARBA00004141"/>
    </source>
</evidence>
<sequence>MYIVAVVIIVLTLFGAFGVWKEKKWALIVFAVGMILSSLYMLATNIQGLVAQPKVLRTEDIKKQYLSLLPLVNATDALNEIQTELECCGLEGYQDWKFNIPESCLCTKESTNPCVSVKENTSTQTPCVTGSIISRIHLSSRSN</sequence>
<dbReference type="PANTHER" id="PTHR19282:SF456">
    <property type="entry name" value="CD63 MOLECULE"/>
    <property type="match status" value="1"/>
</dbReference>
<organism evidence="6 7">
    <name type="scientific">Amphilophus citrinellus</name>
    <name type="common">Midas cichlid</name>
    <name type="synonym">Cichlasoma citrinellum</name>
    <dbReference type="NCBI Taxonomy" id="61819"/>
    <lineage>
        <taxon>Eukaryota</taxon>
        <taxon>Metazoa</taxon>
        <taxon>Chordata</taxon>
        <taxon>Craniata</taxon>
        <taxon>Vertebrata</taxon>
        <taxon>Euteleostomi</taxon>
        <taxon>Actinopterygii</taxon>
        <taxon>Neopterygii</taxon>
        <taxon>Teleostei</taxon>
        <taxon>Neoteleostei</taxon>
        <taxon>Acanthomorphata</taxon>
        <taxon>Ovalentaria</taxon>
        <taxon>Cichlomorphae</taxon>
        <taxon>Cichliformes</taxon>
        <taxon>Cichlidae</taxon>
        <taxon>New World cichlids</taxon>
        <taxon>Cichlasomatinae</taxon>
        <taxon>Heroini</taxon>
        <taxon>Amphilophus</taxon>
    </lineage>
</organism>
<evidence type="ECO:0000256" key="4">
    <source>
        <dbReference type="ARBA" id="ARBA00023136"/>
    </source>
</evidence>
<dbReference type="STRING" id="61819.ENSACIP00000021208"/>
<dbReference type="InterPro" id="IPR018499">
    <property type="entry name" value="Tetraspanin/Peripherin"/>
</dbReference>
<accession>A0A3Q0SHQ2</accession>
<keyword evidence="4 5" id="KW-0472">Membrane</keyword>
<evidence type="ECO:0000313" key="7">
    <source>
        <dbReference type="Proteomes" id="UP000261340"/>
    </source>
</evidence>
<protein>
    <submittedName>
        <fullName evidence="6">Uncharacterized protein</fullName>
    </submittedName>
</protein>
<dbReference type="SUPFAM" id="SSF48652">
    <property type="entry name" value="Tetraspanin"/>
    <property type="match status" value="1"/>
</dbReference>
<dbReference type="AlphaFoldDB" id="A0A3Q0SHQ2"/>
<dbReference type="GeneTree" id="ENSGT00940000174996"/>
<keyword evidence="3 5" id="KW-1133">Transmembrane helix</keyword>
<proteinExistence type="predicted"/>
<dbReference type="Pfam" id="PF00335">
    <property type="entry name" value="Tetraspanin"/>
    <property type="match status" value="1"/>
</dbReference>
<dbReference type="OMA" id="CTKESTN"/>
<dbReference type="PANTHER" id="PTHR19282">
    <property type="entry name" value="TETRASPANIN"/>
    <property type="match status" value="1"/>
</dbReference>
<evidence type="ECO:0000256" key="5">
    <source>
        <dbReference type="SAM" id="Phobius"/>
    </source>
</evidence>
<dbReference type="Proteomes" id="UP000261340">
    <property type="component" value="Unplaced"/>
</dbReference>
<dbReference type="Gene3D" id="1.10.1450.10">
    <property type="entry name" value="Tetraspanin"/>
    <property type="match status" value="1"/>
</dbReference>
<dbReference type="Ensembl" id="ENSACIT00000021757.1">
    <property type="protein sequence ID" value="ENSACIP00000021208.1"/>
    <property type="gene ID" value="ENSACIG00000016475.1"/>
</dbReference>
<reference evidence="6" key="2">
    <citation type="submission" date="2025-09" db="UniProtKB">
        <authorList>
            <consortium name="Ensembl"/>
        </authorList>
    </citation>
    <scope>IDENTIFICATION</scope>
</reference>
<evidence type="ECO:0000313" key="6">
    <source>
        <dbReference type="Ensembl" id="ENSACIP00000021208.1"/>
    </source>
</evidence>
<reference evidence="6" key="1">
    <citation type="submission" date="2025-08" db="UniProtKB">
        <authorList>
            <consortium name="Ensembl"/>
        </authorList>
    </citation>
    <scope>IDENTIFICATION</scope>
</reference>
<dbReference type="GO" id="GO:1900746">
    <property type="term" value="P:regulation of vascular endothelial growth factor signaling pathway"/>
    <property type="evidence" value="ECO:0007669"/>
    <property type="project" value="TreeGrafter"/>
</dbReference>
<dbReference type="InterPro" id="IPR008952">
    <property type="entry name" value="Tetraspanin_EC2_sf"/>
</dbReference>
<keyword evidence="7" id="KW-1185">Reference proteome</keyword>
<keyword evidence="2 5" id="KW-0812">Transmembrane</keyword>
<evidence type="ECO:0000256" key="2">
    <source>
        <dbReference type="ARBA" id="ARBA00022692"/>
    </source>
</evidence>